<keyword evidence="5" id="KW-0472">Membrane</keyword>
<evidence type="ECO:0000259" key="8">
    <source>
        <dbReference type="Pfam" id="PF05504"/>
    </source>
</evidence>
<evidence type="ECO:0000256" key="5">
    <source>
        <dbReference type="ARBA" id="ARBA00023136"/>
    </source>
</evidence>
<evidence type="ECO:0000256" key="1">
    <source>
        <dbReference type="ARBA" id="ARBA00004635"/>
    </source>
</evidence>
<dbReference type="Proteomes" id="UP001597079">
    <property type="component" value="Unassembled WGS sequence"/>
</dbReference>
<feature type="domain" description="Spore germination protein N-terminal" evidence="9">
    <location>
        <begin position="15"/>
        <end position="189"/>
    </location>
</feature>
<feature type="domain" description="Spore germination GerAC-like C-terminal" evidence="8">
    <location>
        <begin position="203"/>
        <end position="369"/>
    </location>
</feature>
<dbReference type="InterPro" id="IPR046953">
    <property type="entry name" value="Spore_GerAC-like_C"/>
</dbReference>
<dbReference type="InterPro" id="IPR038501">
    <property type="entry name" value="Spore_GerAC_C_sf"/>
</dbReference>
<dbReference type="InterPro" id="IPR057336">
    <property type="entry name" value="GerAC_N"/>
</dbReference>
<evidence type="ECO:0000256" key="6">
    <source>
        <dbReference type="ARBA" id="ARBA00023139"/>
    </source>
</evidence>
<reference evidence="11" key="1">
    <citation type="journal article" date="2019" name="Int. J. Syst. Evol. Microbiol.">
        <title>The Global Catalogue of Microorganisms (GCM) 10K type strain sequencing project: providing services to taxonomists for standard genome sequencing and annotation.</title>
        <authorList>
            <consortium name="The Broad Institute Genomics Platform"/>
            <consortium name="The Broad Institute Genome Sequencing Center for Infectious Disease"/>
            <person name="Wu L."/>
            <person name="Ma J."/>
        </authorList>
    </citation>
    <scope>NUCLEOTIDE SEQUENCE [LARGE SCALE GENOMIC DNA]</scope>
    <source>
        <strain evidence="11">CGMCC 1.12286</strain>
    </source>
</reference>
<keyword evidence="11" id="KW-1185">Reference proteome</keyword>
<organism evidence="10 11">
    <name type="scientific">Alicyclobacillus fodiniaquatilis</name>
    <dbReference type="NCBI Taxonomy" id="1661150"/>
    <lineage>
        <taxon>Bacteria</taxon>
        <taxon>Bacillati</taxon>
        <taxon>Bacillota</taxon>
        <taxon>Bacilli</taxon>
        <taxon>Bacillales</taxon>
        <taxon>Alicyclobacillaceae</taxon>
        <taxon>Alicyclobacillus</taxon>
    </lineage>
</organism>
<dbReference type="PANTHER" id="PTHR35789:SF1">
    <property type="entry name" value="SPORE GERMINATION PROTEIN B3"/>
    <property type="match status" value="1"/>
</dbReference>
<proteinExistence type="inferred from homology"/>
<keyword evidence="4" id="KW-0732">Signal</keyword>
<gene>
    <name evidence="10" type="ORF">ACFSB2_16915</name>
</gene>
<dbReference type="NCBIfam" id="TIGR02887">
    <property type="entry name" value="spore_ger_x_C"/>
    <property type="match status" value="1"/>
</dbReference>
<keyword evidence="7" id="KW-0449">Lipoprotein</keyword>
<dbReference type="Pfam" id="PF25198">
    <property type="entry name" value="Spore_GerAC_N"/>
    <property type="match status" value="1"/>
</dbReference>
<dbReference type="EMBL" id="JBHUCX010000058">
    <property type="protein sequence ID" value="MFD1676385.1"/>
    <property type="molecule type" value="Genomic_DNA"/>
</dbReference>
<dbReference type="InterPro" id="IPR008844">
    <property type="entry name" value="Spore_GerAC-like"/>
</dbReference>
<sequence length="376" mass="41610">MICSGCLFFTTGCWDATELNDRAIVLGWGIDKDAHKGYIQTAQIAIPGLLSSSDGTGENKGKGYLVESSRGDNILDGLNRMQVKLSREVFASHRKGLFVGEGLARDGLKNILDELTRSPTVRLRSDMFIVRNGQAMDVLKIQDPLERIPALAALKMRRNIWGGGEKSLRDFLIAANSKGMSPILPTVSIQQDDLSSEPQVQMEGAAIFDERLKLVGFLNVEDSSLVRWITDKLRRRTIVAEVPGTKGRVSVDLRHMKGRIEPMIDGSDIRVAVTLSGQGTIRESSTQLDFEKSANVSKVEKAVDQCAKAHAIAVIDKVQKQYKTDVFQFGEAIHQKYPYQWRKLQNHWPDKFAELDVSVKVSLTVRNAGLTGASLV</sequence>
<comment type="caution">
    <text evidence="10">The sequence shown here is derived from an EMBL/GenBank/DDBJ whole genome shotgun (WGS) entry which is preliminary data.</text>
</comment>
<evidence type="ECO:0000256" key="7">
    <source>
        <dbReference type="ARBA" id="ARBA00023288"/>
    </source>
</evidence>
<keyword evidence="3" id="KW-0309">Germination</keyword>
<dbReference type="Pfam" id="PF05504">
    <property type="entry name" value="Spore_GerAC"/>
    <property type="match status" value="1"/>
</dbReference>
<evidence type="ECO:0000256" key="2">
    <source>
        <dbReference type="ARBA" id="ARBA00007886"/>
    </source>
</evidence>
<comment type="similarity">
    <text evidence="2">Belongs to the GerABKC lipoprotein family.</text>
</comment>
<keyword evidence="6" id="KW-0564">Palmitate</keyword>
<evidence type="ECO:0000256" key="4">
    <source>
        <dbReference type="ARBA" id="ARBA00022729"/>
    </source>
</evidence>
<protein>
    <submittedName>
        <fullName evidence="10">Ger(X)C family spore germination protein</fullName>
    </submittedName>
</protein>
<evidence type="ECO:0000259" key="9">
    <source>
        <dbReference type="Pfam" id="PF25198"/>
    </source>
</evidence>
<comment type="subcellular location">
    <subcellularLocation>
        <location evidence="1">Membrane</location>
        <topology evidence="1">Lipid-anchor</topology>
    </subcellularLocation>
</comment>
<evidence type="ECO:0000313" key="11">
    <source>
        <dbReference type="Proteomes" id="UP001597079"/>
    </source>
</evidence>
<name>A0ABW4JLM3_9BACL</name>
<dbReference type="PANTHER" id="PTHR35789">
    <property type="entry name" value="SPORE GERMINATION PROTEIN B3"/>
    <property type="match status" value="1"/>
</dbReference>
<evidence type="ECO:0000256" key="3">
    <source>
        <dbReference type="ARBA" id="ARBA00022544"/>
    </source>
</evidence>
<dbReference type="Gene3D" id="3.30.300.210">
    <property type="entry name" value="Nutrient germinant receptor protein C, domain 3"/>
    <property type="match status" value="1"/>
</dbReference>
<evidence type="ECO:0000313" key="10">
    <source>
        <dbReference type="EMBL" id="MFD1676385.1"/>
    </source>
</evidence>
<accession>A0ABW4JLM3</accession>